<reference evidence="3" key="2">
    <citation type="submission" date="2012-06" db="EMBL/GenBank/DDBJ databases">
        <title>Comparative genomic analyses of Aspergillus oryzae 3.042 and A. oryzae RIB40 for soy-sauce fermentation.</title>
        <authorList>
            <person name="Zhao G."/>
            <person name="Hou L."/>
            <person name="Wang C."/>
            <person name="Cao X."/>
        </authorList>
    </citation>
    <scope>NUCLEOTIDE SEQUENCE [LARGE SCALE GENOMIC DNA]</scope>
    <source>
        <strain evidence="3">3.042</strain>
    </source>
</reference>
<dbReference type="EMBL" id="AKHY01000119">
    <property type="protein sequence ID" value="EIT80018.1"/>
    <property type="molecule type" value="Genomic_DNA"/>
</dbReference>
<dbReference type="HOGENOM" id="CLU_1916633_0_0_1"/>
<evidence type="ECO:0000313" key="3">
    <source>
        <dbReference type="Proteomes" id="UP000002812"/>
    </source>
</evidence>
<evidence type="ECO:0000313" key="2">
    <source>
        <dbReference type="EMBL" id="EIT80018.1"/>
    </source>
</evidence>
<gene>
    <name evidence="2" type="ORF">Ao3042_03505</name>
</gene>
<dbReference type="Proteomes" id="UP000002812">
    <property type="component" value="Unassembled WGS sequence"/>
</dbReference>
<sequence>MRVTSTETSSMQRERWKACIEAEFLGIVKSTVEAATEEEKKTYKKSREGSVSMEGGAPQQSARLVEDPANQAKYEEWTDTLIPGVNDNITNIKPPCCCRKDQRCSQVFLEPSLRGMGIQMRVWFERYPNSCL</sequence>
<feature type="compositionally biased region" description="Basic and acidic residues" evidence="1">
    <location>
        <begin position="37"/>
        <end position="48"/>
    </location>
</feature>
<name>I8U0A8_ASPO3</name>
<reference evidence="2 3" key="1">
    <citation type="journal article" date="2012" name="Eukaryot. Cell">
        <title>Draft genome sequence of Aspergillus oryzae strain 3.042.</title>
        <authorList>
            <person name="Zhao G."/>
            <person name="Yao Y."/>
            <person name="Qi W."/>
            <person name="Wang C."/>
            <person name="Hou L."/>
            <person name="Zeng B."/>
            <person name="Cao X."/>
        </authorList>
    </citation>
    <scope>NUCLEOTIDE SEQUENCE [LARGE SCALE GENOMIC DNA]</scope>
    <source>
        <strain evidence="2 3">3.042</strain>
    </source>
</reference>
<feature type="region of interest" description="Disordered" evidence="1">
    <location>
        <begin position="36"/>
        <end position="66"/>
    </location>
</feature>
<organism evidence="2 3">
    <name type="scientific">Aspergillus oryzae (strain 3.042)</name>
    <name type="common">Yellow koji mold</name>
    <dbReference type="NCBI Taxonomy" id="1160506"/>
    <lineage>
        <taxon>Eukaryota</taxon>
        <taxon>Fungi</taxon>
        <taxon>Dikarya</taxon>
        <taxon>Ascomycota</taxon>
        <taxon>Pezizomycotina</taxon>
        <taxon>Eurotiomycetes</taxon>
        <taxon>Eurotiomycetidae</taxon>
        <taxon>Eurotiales</taxon>
        <taxon>Aspergillaceae</taxon>
        <taxon>Aspergillus</taxon>
        <taxon>Aspergillus subgen. Circumdati</taxon>
    </lineage>
</organism>
<proteinExistence type="predicted"/>
<protein>
    <submittedName>
        <fullName evidence="2">Uncharacterized protein</fullName>
    </submittedName>
</protein>
<evidence type="ECO:0000256" key="1">
    <source>
        <dbReference type="SAM" id="MobiDB-lite"/>
    </source>
</evidence>
<comment type="caution">
    <text evidence="2">The sequence shown here is derived from an EMBL/GenBank/DDBJ whole genome shotgun (WGS) entry which is preliminary data.</text>
</comment>
<dbReference type="AlphaFoldDB" id="I8U0A8"/>
<accession>I8U0A8</accession>